<proteinExistence type="inferred from homology"/>
<feature type="compositionally biased region" description="Acidic residues" evidence="14">
    <location>
        <begin position="39"/>
        <end position="55"/>
    </location>
</feature>
<dbReference type="GO" id="GO:0005869">
    <property type="term" value="C:dynactin complex"/>
    <property type="evidence" value="ECO:0007669"/>
    <property type="project" value="InterPro"/>
</dbReference>
<name>A0A2T6ZNJ7_TUBBO</name>
<dbReference type="Proteomes" id="UP000244722">
    <property type="component" value="Unassembled WGS sequence"/>
</dbReference>
<keyword evidence="4" id="KW-0963">Cytoplasm</keyword>
<comment type="subcellular location">
    <subcellularLocation>
        <location evidence="1">Cytoplasm</location>
        <location evidence="1">Cytoskeleton</location>
        <location evidence="1">Microtubule organizing center</location>
        <location evidence="1">Centrosome</location>
    </subcellularLocation>
    <subcellularLocation>
        <location evidence="2">Cytoplasm</location>
        <location evidence="2">Cytoskeleton</location>
        <location evidence="2">Stress fiber</location>
    </subcellularLocation>
    <subcellularLocation>
        <location evidence="3">Cytoplasm</location>
        <location evidence="3">Myofibril</location>
    </subcellularLocation>
</comment>
<evidence type="ECO:0000256" key="14">
    <source>
        <dbReference type="SAM" id="MobiDB-lite"/>
    </source>
</evidence>
<dbReference type="PANTHER" id="PTHR13034">
    <property type="entry name" value="DYNACTIN P62 SUBUNIT"/>
    <property type="match status" value="1"/>
</dbReference>
<comment type="subunit">
    <text evidence="13">Subunit of dynactin, a multiprotein complex part of a tripartite complex with dynein and a adapter, such as BICDL1, BICD2 or HOOK3. The dynactin complex is built around ACTR1A/ACTB filament and consists of an actin-related filament composed of a shoulder domain, a pointed end and a barbed end. Its length is defined by its flexible shoulder domain. The soulder is composed of 2 DCTN1 subunits, 4 DCTN2 and 2 DCTN3. The 4 DCNT2 (via N-terminus) bind the ACTR1A filament and act as molecular rulers to determine the length. The pointed end is important for binding dynein-dynactin cargo adapters. Consists of 4 subunits: ACTR10, DCNT4, DCTN5 and DCTN6. The barbed end is composed of a CAPZA1:CAPZB heterodimers, which binds ACTR1A/ACTB filament and dynactin and stabilizes dynactin. Interacts with ATP7B, but not ATP7A, in a copper-dependent manner. Interacts with ANK2; this interaction is required for localization at costameres. Interacts with N4BP2L1.</text>
</comment>
<evidence type="ECO:0000256" key="1">
    <source>
        <dbReference type="ARBA" id="ARBA00004300"/>
    </source>
</evidence>
<keyword evidence="5" id="KW-1017">Isopeptide bond</keyword>
<keyword evidence="6" id="KW-0597">Phosphoprotein</keyword>
<dbReference type="InterPro" id="IPR008603">
    <property type="entry name" value="DCTN4"/>
</dbReference>
<evidence type="ECO:0000256" key="4">
    <source>
        <dbReference type="ARBA" id="ARBA00022490"/>
    </source>
</evidence>
<dbReference type="STRING" id="42251.A0A2T6ZNJ7"/>
<evidence type="ECO:0000256" key="7">
    <source>
        <dbReference type="ARBA" id="ARBA00022843"/>
    </source>
</evidence>
<evidence type="ECO:0000256" key="12">
    <source>
        <dbReference type="ARBA" id="ARBA00034864"/>
    </source>
</evidence>
<comment type="caution">
    <text evidence="15">The sequence shown here is derived from an EMBL/GenBank/DDBJ whole genome shotgun (WGS) entry which is preliminary data.</text>
</comment>
<feature type="region of interest" description="Disordered" evidence="14">
    <location>
        <begin position="597"/>
        <end position="617"/>
    </location>
</feature>
<evidence type="ECO:0000256" key="2">
    <source>
        <dbReference type="ARBA" id="ARBA00004529"/>
    </source>
</evidence>
<keyword evidence="8" id="KW-0007">Acetylation</keyword>
<evidence type="ECO:0000313" key="15">
    <source>
        <dbReference type="EMBL" id="PUU77061.1"/>
    </source>
</evidence>
<evidence type="ECO:0000256" key="13">
    <source>
        <dbReference type="ARBA" id="ARBA00093507"/>
    </source>
</evidence>
<dbReference type="AlphaFoldDB" id="A0A2T6ZNJ7"/>
<keyword evidence="10" id="KW-0206">Cytoskeleton</keyword>
<organism evidence="15 16">
    <name type="scientific">Tuber borchii</name>
    <name type="common">White truffle</name>
    <dbReference type="NCBI Taxonomy" id="42251"/>
    <lineage>
        <taxon>Eukaryota</taxon>
        <taxon>Fungi</taxon>
        <taxon>Dikarya</taxon>
        <taxon>Ascomycota</taxon>
        <taxon>Pezizomycotina</taxon>
        <taxon>Pezizomycetes</taxon>
        <taxon>Pezizales</taxon>
        <taxon>Tuberaceae</taxon>
        <taxon>Tuber</taxon>
    </lineage>
</organism>
<evidence type="ECO:0000256" key="9">
    <source>
        <dbReference type="ARBA" id="ARBA00023054"/>
    </source>
</evidence>
<evidence type="ECO:0000256" key="11">
    <source>
        <dbReference type="ARBA" id="ARBA00034776"/>
    </source>
</evidence>
<keyword evidence="7" id="KW-0832">Ubl conjugation</keyword>
<evidence type="ECO:0000256" key="6">
    <source>
        <dbReference type="ARBA" id="ARBA00022553"/>
    </source>
</evidence>
<dbReference type="OrthoDB" id="283815at2759"/>
<sequence length="617" mass="67587">MAPHLTTYSFPTVHISCPCDESIAITPKSPTKPGAPAAPEEDLDESEEEEEEEETFDPRAPRSNFSLFPLDNLLYCEDCKQIRCPRCVHDEIVCFFCPNCLFEVASSTVKTDGNRCTRNCFSCPICFASLVVAPTGEGQAGPYILLCNHCLWSSAEIGIEFEKPTSITTQLAEKLKPPALARATTVSFTSPLSPVSASSESYFPSMGAPTIITPDDEEDKKELSPEERFLRLKAHYAQQRAGAGTDEYGSSPGALSRLMGLYSGLGSGSRSRSFGRGIGGFSNVGGKGKLEWTEWDTVKEIRDDEEELIERIKEVGFLGTTNKEQRIAQNHQPRFIRDLRPLAALLRTKRSKRCRACRHILVKPESKPTNIRFRIKLVAMNYIPALSISRLDPTAFNYIALTPLSTHQFLLTITNPLFDPINVTLATPAKTPGRYPSTVTILCPTFEVGANTEVWEEALQTIANQPAATIKKGRKTGMLIGTVWDLGRNWTTVVIEVVPPLLPLPGELGEDGNELATEDDRLVQIPVSVRVVYETDLERDDGGLGKEAKEKREHTYWSVLGLGRISEKMPTKTVEDAAGSSAARPMSLVSVAGKGVVGRGGAGEEASGGRVNRHSVR</sequence>
<keyword evidence="9" id="KW-0175">Coiled coil</keyword>
<dbReference type="EMBL" id="NESQ01000165">
    <property type="protein sequence ID" value="PUU77061.1"/>
    <property type="molecule type" value="Genomic_DNA"/>
</dbReference>
<evidence type="ECO:0000313" key="16">
    <source>
        <dbReference type="Proteomes" id="UP000244722"/>
    </source>
</evidence>
<dbReference type="PANTHER" id="PTHR13034:SF2">
    <property type="entry name" value="DYNACTIN SUBUNIT 4"/>
    <property type="match status" value="1"/>
</dbReference>
<dbReference type="Pfam" id="PF05502">
    <property type="entry name" value="Dynactin_p62"/>
    <property type="match status" value="1"/>
</dbReference>
<reference evidence="15 16" key="1">
    <citation type="submission" date="2017-04" db="EMBL/GenBank/DDBJ databases">
        <title>Draft genome sequence of Tuber borchii Vittad., a whitish edible truffle.</title>
        <authorList>
            <consortium name="DOE Joint Genome Institute"/>
            <person name="Murat C."/>
            <person name="Kuo A."/>
            <person name="Barry K.W."/>
            <person name="Clum A."/>
            <person name="Dockter R.B."/>
            <person name="Fauchery L."/>
            <person name="Iotti M."/>
            <person name="Kohler A."/>
            <person name="Labutti K."/>
            <person name="Lindquist E.A."/>
            <person name="Lipzen A."/>
            <person name="Ohm R.A."/>
            <person name="Wang M."/>
            <person name="Grigoriev I.V."/>
            <person name="Zambonelli A."/>
            <person name="Martin F.M."/>
        </authorList>
    </citation>
    <scope>NUCLEOTIDE SEQUENCE [LARGE SCALE GENOMIC DNA]</scope>
    <source>
        <strain evidence="15 16">Tbo3840</strain>
    </source>
</reference>
<evidence type="ECO:0000256" key="5">
    <source>
        <dbReference type="ARBA" id="ARBA00022499"/>
    </source>
</evidence>
<comment type="similarity">
    <text evidence="11">Belongs to the dynactin subunit 4 family.</text>
</comment>
<gene>
    <name evidence="15" type="ORF">B9Z19DRAFT_988309</name>
</gene>
<feature type="region of interest" description="Disordered" evidence="14">
    <location>
        <begin position="27"/>
        <end position="63"/>
    </location>
</feature>
<dbReference type="GO" id="GO:0001725">
    <property type="term" value="C:stress fiber"/>
    <property type="evidence" value="ECO:0007669"/>
    <property type="project" value="UniProtKB-SubCell"/>
</dbReference>
<evidence type="ECO:0000256" key="10">
    <source>
        <dbReference type="ARBA" id="ARBA00023212"/>
    </source>
</evidence>
<evidence type="ECO:0000256" key="3">
    <source>
        <dbReference type="ARBA" id="ARBA00004657"/>
    </source>
</evidence>
<protein>
    <recommendedName>
        <fullName evidence="12">Dynactin subunit 4</fullName>
    </recommendedName>
</protein>
<evidence type="ECO:0000256" key="8">
    <source>
        <dbReference type="ARBA" id="ARBA00022990"/>
    </source>
</evidence>
<accession>A0A2T6ZNJ7</accession>
<keyword evidence="16" id="KW-1185">Reference proteome</keyword>